<dbReference type="InterPro" id="IPR027806">
    <property type="entry name" value="HARBI1_dom"/>
</dbReference>
<dbReference type="GO" id="GO:0046872">
    <property type="term" value="F:metal ion binding"/>
    <property type="evidence" value="ECO:0007669"/>
    <property type="project" value="UniProtKB-KW"/>
</dbReference>
<dbReference type="PANTHER" id="PTHR22930:SF85">
    <property type="entry name" value="GH03217P-RELATED"/>
    <property type="match status" value="1"/>
</dbReference>
<dbReference type="InterPro" id="IPR045249">
    <property type="entry name" value="HARBI1-like"/>
</dbReference>
<feature type="domain" description="DDE Tnp4" evidence="8">
    <location>
        <begin position="104"/>
        <end position="255"/>
    </location>
</feature>
<comment type="subcellular location">
    <subcellularLocation>
        <location evidence="2">Nucleus</location>
    </subcellularLocation>
</comment>
<gene>
    <name evidence="9" type="ORF">AGLY_017129</name>
</gene>
<accession>A0A6G0SWD4</accession>
<keyword evidence="4" id="KW-0540">Nuclease</keyword>
<dbReference type="GO" id="GO:0016787">
    <property type="term" value="F:hydrolase activity"/>
    <property type="evidence" value="ECO:0007669"/>
    <property type="project" value="UniProtKB-KW"/>
</dbReference>
<name>A0A6G0SWD4_APHGL</name>
<dbReference type="GO" id="GO:0004518">
    <property type="term" value="F:nuclease activity"/>
    <property type="evidence" value="ECO:0007669"/>
    <property type="project" value="UniProtKB-KW"/>
</dbReference>
<evidence type="ECO:0000256" key="1">
    <source>
        <dbReference type="ARBA" id="ARBA00001968"/>
    </source>
</evidence>
<dbReference type="OrthoDB" id="2430314at2759"/>
<comment type="cofactor">
    <cofactor evidence="1">
        <name>a divalent metal cation</name>
        <dbReference type="ChEBI" id="CHEBI:60240"/>
    </cofactor>
</comment>
<evidence type="ECO:0000256" key="6">
    <source>
        <dbReference type="ARBA" id="ARBA00022801"/>
    </source>
</evidence>
<keyword evidence="10" id="KW-1185">Reference proteome</keyword>
<evidence type="ECO:0000313" key="9">
    <source>
        <dbReference type="EMBL" id="KAE9522468.1"/>
    </source>
</evidence>
<keyword evidence="6" id="KW-0378">Hydrolase</keyword>
<evidence type="ECO:0000256" key="5">
    <source>
        <dbReference type="ARBA" id="ARBA00022723"/>
    </source>
</evidence>
<reference evidence="9 10" key="1">
    <citation type="submission" date="2019-08" db="EMBL/GenBank/DDBJ databases">
        <title>The genome of the soybean aphid Biotype 1, its phylome, world population structure and adaptation to the North American continent.</title>
        <authorList>
            <person name="Giordano R."/>
            <person name="Donthu R.K."/>
            <person name="Hernandez A.G."/>
            <person name="Wright C.L."/>
            <person name="Zimin A.V."/>
        </authorList>
    </citation>
    <scope>NUCLEOTIDE SEQUENCE [LARGE SCALE GENOMIC DNA]</scope>
    <source>
        <tissue evidence="9">Whole aphids</tissue>
    </source>
</reference>
<evidence type="ECO:0000256" key="7">
    <source>
        <dbReference type="ARBA" id="ARBA00023242"/>
    </source>
</evidence>
<dbReference type="AlphaFoldDB" id="A0A6G0SWD4"/>
<comment type="similarity">
    <text evidence="3">Belongs to the HARBI1 family.</text>
</comment>
<evidence type="ECO:0000256" key="2">
    <source>
        <dbReference type="ARBA" id="ARBA00004123"/>
    </source>
</evidence>
<comment type="caution">
    <text evidence="9">The sequence shown here is derived from an EMBL/GenBank/DDBJ whole genome shotgun (WGS) entry which is preliminary data.</text>
</comment>
<keyword evidence="5" id="KW-0479">Metal-binding</keyword>
<protein>
    <recommendedName>
        <fullName evidence="8">DDE Tnp4 domain-containing protein</fullName>
    </recommendedName>
</protein>
<evidence type="ECO:0000256" key="3">
    <source>
        <dbReference type="ARBA" id="ARBA00006958"/>
    </source>
</evidence>
<evidence type="ECO:0000256" key="4">
    <source>
        <dbReference type="ARBA" id="ARBA00022722"/>
    </source>
</evidence>
<organism evidence="9 10">
    <name type="scientific">Aphis glycines</name>
    <name type="common">Soybean aphid</name>
    <dbReference type="NCBI Taxonomy" id="307491"/>
    <lineage>
        <taxon>Eukaryota</taxon>
        <taxon>Metazoa</taxon>
        <taxon>Ecdysozoa</taxon>
        <taxon>Arthropoda</taxon>
        <taxon>Hexapoda</taxon>
        <taxon>Insecta</taxon>
        <taxon>Pterygota</taxon>
        <taxon>Neoptera</taxon>
        <taxon>Paraneoptera</taxon>
        <taxon>Hemiptera</taxon>
        <taxon>Sternorrhyncha</taxon>
        <taxon>Aphidomorpha</taxon>
        <taxon>Aphidoidea</taxon>
        <taxon>Aphididae</taxon>
        <taxon>Aphidini</taxon>
        <taxon>Aphis</taxon>
        <taxon>Aphis</taxon>
    </lineage>
</organism>
<evidence type="ECO:0000313" key="10">
    <source>
        <dbReference type="Proteomes" id="UP000475862"/>
    </source>
</evidence>
<dbReference type="GO" id="GO:0005634">
    <property type="term" value="C:nucleus"/>
    <property type="evidence" value="ECO:0007669"/>
    <property type="project" value="UniProtKB-SubCell"/>
</dbReference>
<dbReference type="EMBL" id="VYZN01001120">
    <property type="protein sequence ID" value="KAE9522468.1"/>
    <property type="molecule type" value="Genomic_DNA"/>
</dbReference>
<dbReference type="Pfam" id="PF13359">
    <property type="entry name" value="DDE_Tnp_4"/>
    <property type="match status" value="1"/>
</dbReference>
<sequence>MLLLDFKSIISTDENEAHFLRLAQKYMVDLNDCEESVFLAENSCISPINQLLSSTVNRIVHKVSHAIASLRRQYIHFPETPEEIRLNQLHFYRRAKFPRVVDAIDFTHVKLWQSPGGDTAERFRNRKGFYSLNIQAIYNVNLEIMDVVARYDGSTRDSRIFRESIRRALFEQGVYGNAVLVGDSGYASASYMMIPLQDCHTPAEQLYNESQIRTRNVIERFFRDWKRRFPVMAVGSRMQLIRVFPIITATLILHNIVRRFRDEVPSELEITLPAPWEELLAQDDIQINYIPIPTNRRVTEQNSGRQMLIDGHFER</sequence>
<dbReference type="PANTHER" id="PTHR22930">
    <property type="match status" value="1"/>
</dbReference>
<proteinExistence type="inferred from homology"/>
<dbReference type="Proteomes" id="UP000475862">
    <property type="component" value="Unassembled WGS sequence"/>
</dbReference>
<keyword evidence="7" id="KW-0539">Nucleus</keyword>
<evidence type="ECO:0000259" key="8">
    <source>
        <dbReference type="Pfam" id="PF13359"/>
    </source>
</evidence>